<keyword evidence="2" id="KW-0812">Transmembrane</keyword>
<evidence type="ECO:0000256" key="1">
    <source>
        <dbReference type="SAM" id="MobiDB-lite"/>
    </source>
</evidence>
<dbReference type="OrthoDB" id="3699584at2"/>
<dbReference type="InterPro" id="IPR036041">
    <property type="entry name" value="Ribosome-inact_prot_sf"/>
</dbReference>
<dbReference type="InterPro" id="IPR016138">
    <property type="entry name" value="Ribosome_inactivat_prot_sub1"/>
</dbReference>
<organism evidence="3 4">
    <name type="scientific">Kutzneria buriramensis</name>
    <dbReference type="NCBI Taxonomy" id="1045776"/>
    <lineage>
        <taxon>Bacteria</taxon>
        <taxon>Bacillati</taxon>
        <taxon>Actinomycetota</taxon>
        <taxon>Actinomycetes</taxon>
        <taxon>Pseudonocardiales</taxon>
        <taxon>Pseudonocardiaceae</taxon>
        <taxon>Kutzneria</taxon>
    </lineage>
</organism>
<keyword evidence="4" id="KW-1185">Reference proteome</keyword>
<dbReference type="SUPFAM" id="SSF56371">
    <property type="entry name" value="Ribosome inactivating proteins (RIP)"/>
    <property type="match status" value="1"/>
</dbReference>
<keyword evidence="2" id="KW-0472">Membrane</keyword>
<dbReference type="PRINTS" id="PR00396">
    <property type="entry name" value="SHIGARICIN"/>
</dbReference>
<name>A0A3E0HPY6_9PSEU</name>
<keyword evidence="2" id="KW-1133">Transmembrane helix</keyword>
<feature type="compositionally biased region" description="Polar residues" evidence="1">
    <location>
        <begin position="1"/>
        <end position="11"/>
    </location>
</feature>
<dbReference type="AlphaFoldDB" id="A0A3E0HPY6"/>
<feature type="region of interest" description="Disordered" evidence="1">
    <location>
        <begin position="1"/>
        <end position="32"/>
    </location>
</feature>
<dbReference type="EMBL" id="QUNO01000005">
    <property type="protein sequence ID" value="REH48451.1"/>
    <property type="molecule type" value="Genomic_DNA"/>
</dbReference>
<dbReference type="Pfam" id="PF00161">
    <property type="entry name" value="RIP"/>
    <property type="match status" value="1"/>
</dbReference>
<dbReference type="GO" id="GO:0030598">
    <property type="term" value="F:rRNA N-glycosylase activity"/>
    <property type="evidence" value="ECO:0007669"/>
    <property type="project" value="InterPro"/>
</dbReference>
<dbReference type="PANTHER" id="PTHR33453">
    <property type="match status" value="1"/>
</dbReference>
<proteinExistence type="predicted"/>
<dbReference type="Gene3D" id="3.40.420.10">
    <property type="entry name" value="Ricin (A subunit), domain 1"/>
    <property type="match status" value="1"/>
</dbReference>
<dbReference type="GO" id="GO:0017148">
    <property type="term" value="P:negative regulation of translation"/>
    <property type="evidence" value="ECO:0007669"/>
    <property type="project" value="InterPro"/>
</dbReference>
<feature type="compositionally biased region" description="Basic and acidic residues" evidence="1">
    <location>
        <begin position="14"/>
        <end position="25"/>
    </location>
</feature>
<dbReference type="InterPro" id="IPR017989">
    <property type="entry name" value="Ribosome_inactivat_1/2"/>
</dbReference>
<accession>A0A3E0HPY6</accession>
<sequence>MPTTTVMNVSEQIPAHRQDAGTAHRDGRRRRRPATIAAAAIALALAAVAGLLGPLGSAPSAHAEDGNPTYYLGSNNGGDYINFINDIRNRVNDGGSTSVPGAGSGYQVDHTGNWPADRAAGMADFIRVDIHMWGNPNFVRLQLRRSDLYIVGWWTGQGTYNYLGDRAVAGPSDGASRGEWQTRFGESYVNLEGWAGQQRAGLPIDRGTVNGAVWDLWNAGNDRDMARGVLMMTQFISEAARFRPLRDEIALAMNGNNTLYLPGEYADQENSWGQLSGAFNRLLNQPQGTRDNTPMTGYGRIEPWTGRPQRIILDTAVAYAQYVLGTSLHR</sequence>
<evidence type="ECO:0000256" key="2">
    <source>
        <dbReference type="SAM" id="Phobius"/>
    </source>
</evidence>
<feature type="transmembrane region" description="Helical" evidence="2">
    <location>
        <begin position="34"/>
        <end position="55"/>
    </location>
</feature>
<gene>
    <name evidence="3" type="ORF">BCF44_105310</name>
</gene>
<dbReference type="PANTHER" id="PTHR33453:SF34">
    <property type="entry name" value="RIBOSOME-INACTIVATING PROTEIN"/>
    <property type="match status" value="1"/>
</dbReference>
<reference evidence="3 4" key="1">
    <citation type="submission" date="2018-08" db="EMBL/GenBank/DDBJ databases">
        <title>Genomic Encyclopedia of Archaeal and Bacterial Type Strains, Phase II (KMG-II): from individual species to whole genera.</title>
        <authorList>
            <person name="Goeker M."/>
        </authorList>
    </citation>
    <scope>NUCLEOTIDE SEQUENCE [LARGE SCALE GENOMIC DNA]</scope>
    <source>
        <strain evidence="3 4">DSM 45791</strain>
    </source>
</reference>
<protein>
    <submittedName>
        <fullName evidence="3">Ribosome inactivating protein</fullName>
    </submittedName>
</protein>
<dbReference type="InterPro" id="IPR001574">
    <property type="entry name" value="Ribosome_inactivat_prot"/>
</dbReference>
<evidence type="ECO:0000313" key="4">
    <source>
        <dbReference type="Proteomes" id="UP000256269"/>
    </source>
</evidence>
<comment type="caution">
    <text evidence="3">The sequence shown here is derived from an EMBL/GenBank/DDBJ whole genome shotgun (WGS) entry which is preliminary data.</text>
</comment>
<evidence type="ECO:0000313" key="3">
    <source>
        <dbReference type="EMBL" id="REH48451.1"/>
    </source>
</evidence>
<dbReference type="Proteomes" id="UP000256269">
    <property type="component" value="Unassembled WGS sequence"/>
</dbReference>